<dbReference type="InterPro" id="IPR050155">
    <property type="entry name" value="HAD-like_hydrolase_sf"/>
</dbReference>
<evidence type="ECO:0000313" key="2">
    <source>
        <dbReference type="Proteomes" id="UP000006983"/>
    </source>
</evidence>
<comment type="caution">
    <text evidence="1">The sequence shown here is derived from an EMBL/GenBank/DDBJ whole genome shotgun (WGS) entry which is preliminary data.</text>
</comment>
<keyword evidence="2" id="KW-1185">Reference proteome</keyword>
<dbReference type="Pfam" id="PF13419">
    <property type="entry name" value="HAD_2"/>
    <property type="match status" value="1"/>
</dbReference>
<dbReference type="InterPro" id="IPR023214">
    <property type="entry name" value="HAD_sf"/>
</dbReference>
<dbReference type="PATRIC" id="fig|1200793.3.peg.1059"/>
<keyword evidence="1" id="KW-0378">Hydrolase</keyword>
<name>J7T7H0_STRSL</name>
<dbReference type="SFLD" id="SFLDS00003">
    <property type="entry name" value="Haloacid_Dehalogenase"/>
    <property type="match status" value="1"/>
</dbReference>
<accession>J7T7H0</accession>
<dbReference type="GO" id="GO:0004713">
    <property type="term" value="F:protein tyrosine kinase activity"/>
    <property type="evidence" value="ECO:0007669"/>
    <property type="project" value="TreeGrafter"/>
</dbReference>
<dbReference type="InterPro" id="IPR023198">
    <property type="entry name" value="PGP-like_dom2"/>
</dbReference>
<dbReference type="SFLD" id="SFLDG01135">
    <property type="entry name" value="C1.5.6:_HAD__Beta-PGM__Phospha"/>
    <property type="match status" value="1"/>
</dbReference>
<dbReference type="SUPFAM" id="SSF56784">
    <property type="entry name" value="HAD-like"/>
    <property type="match status" value="1"/>
</dbReference>
<dbReference type="AlphaFoldDB" id="J7T7H0"/>
<dbReference type="Proteomes" id="UP000006983">
    <property type="component" value="Unassembled WGS sequence"/>
</dbReference>
<dbReference type="SFLD" id="SFLDG01129">
    <property type="entry name" value="C1.5:_HAD__Beta-PGM__Phosphata"/>
    <property type="match status" value="1"/>
</dbReference>
<dbReference type="InterPro" id="IPR041492">
    <property type="entry name" value="HAD_2"/>
</dbReference>
<evidence type="ECO:0000313" key="1">
    <source>
        <dbReference type="EMBL" id="EJO17175.1"/>
    </source>
</evidence>
<dbReference type="GO" id="GO:0016787">
    <property type="term" value="F:hydrolase activity"/>
    <property type="evidence" value="ECO:0007669"/>
    <property type="project" value="UniProtKB-KW"/>
</dbReference>
<reference evidence="1 2" key="1">
    <citation type="journal article" date="2012" name="J. Bacteriol.">
        <title>Genome Sequence of the Lantibiotic Bacteriocin Producer Streptococcus salivarius Strain K12.</title>
        <authorList>
            <person name="Barretto C."/>
            <person name="Alvarez-Martin P."/>
            <person name="Foata F."/>
            <person name="Renault P."/>
            <person name="Berger B."/>
        </authorList>
    </citation>
    <scope>NUCLEOTIDE SEQUENCE [LARGE SCALE GENOMIC DNA]</scope>
    <source>
        <strain evidence="1 2">K12</strain>
    </source>
</reference>
<dbReference type="PANTHER" id="PTHR43434:SF20">
    <property type="entry name" value="5'-NUCLEOTIDASE"/>
    <property type="match status" value="1"/>
</dbReference>
<protein>
    <submittedName>
        <fullName evidence="1">Hydrolase (HAD superfamily)</fullName>
    </submittedName>
</protein>
<sequence>MENSMTLTHIFFDLDGTLVDSSEGIHNGFVQTFERLGLPVPSEQKIRTFMGPPLEVTFKEEVSEEGAAKAVKIYRDYYETKGQLEAHLYDGIKEVLEQLSKDPNKKIFITTSKNEPIALEMCQHLGITEYFEGIYGSIPAAFHKADVLQRAITENQAPKDQSVIVGDTKFDLIGGKTVGIKTIAVTWGFGANETLLAENPDFVTETPQELWDILK</sequence>
<organism evidence="1 2">
    <name type="scientific">Streptococcus salivarius K12</name>
    <dbReference type="NCBI Taxonomy" id="1200793"/>
    <lineage>
        <taxon>Bacteria</taxon>
        <taxon>Bacillati</taxon>
        <taxon>Bacillota</taxon>
        <taxon>Bacilli</taxon>
        <taxon>Lactobacillales</taxon>
        <taxon>Streptococcaceae</taxon>
        <taxon>Streptococcus</taxon>
    </lineage>
</organism>
<dbReference type="Gene3D" id="1.10.150.240">
    <property type="entry name" value="Putative phosphatase, domain 2"/>
    <property type="match status" value="1"/>
</dbReference>
<dbReference type="EMBL" id="ALIF01000001">
    <property type="protein sequence ID" value="EJO17175.1"/>
    <property type="molecule type" value="Genomic_DNA"/>
</dbReference>
<gene>
    <name evidence="1" type="ORF">RSSL_01098</name>
</gene>
<proteinExistence type="predicted"/>
<dbReference type="GO" id="GO:0005829">
    <property type="term" value="C:cytosol"/>
    <property type="evidence" value="ECO:0007669"/>
    <property type="project" value="TreeGrafter"/>
</dbReference>
<dbReference type="PANTHER" id="PTHR43434">
    <property type="entry name" value="PHOSPHOGLYCOLATE PHOSPHATASE"/>
    <property type="match status" value="1"/>
</dbReference>
<dbReference type="Gene3D" id="3.40.50.1000">
    <property type="entry name" value="HAD superfamily/HAD-like"/>
    <property type="match status" value="1"/>
</dbReference>
<dbReference type="InterPro" id="IPR036412">
    <property type="entry name" value="HAD-like_sf"/>
</dbReference>